<dbReference type="InterPro" id="IPR012338">
    <property type="entry name" value="Beta-lactam/transpept-like"/>
</dbReference>
<protein>
    <submittedName>
        <fullName evidence="1">Beta-lactamase</fullName>
    </submittedName>
</protein>
<dbReference type="OrthoDB" id="9770183at2"/>
<organism evidence="1 2">
    <name type="scientific">Treponema phagedenis</name>
    <dbReference type="NCBI Taxonomy" id="162"/>
    <lineage>
        <taxon>Bacteria</taxon>
        <taxon>Pseudomonadati</taxon>
        <taxon>Spirochaetota</taxon>
        <taxon>Spirochaetia</taxon>
        <taxon>Spirochaetales</taxon>
        <taxon>Treponemataceae</taxon>
        <taxon>Treponema</taxon>
    </lineage>
</organism>
<dbReference type="Gene3D" id="3.40.710.10">
    <property type="entry name" value="DD-peptidase/beta-lactamase superfamily"/>
    <property type="match status" value="1"/>
</dbReference>
<keyword evidence="2" id="KW-1185">Reference proteome</keyword>
<dbReference type="Proteomes" id="UP000042527">
    <property type="component" value="Unassembled WGS sequence"/>
</dbReference>
<dbReference type="PROSITE" id="PS51257">
    <property type="entry name" value="PROKAR_LIPOPROTEIN"/>
    <property type="match status" value="1"/>
</dbReference>
<dbReference type="SUPFAM" id="SSF56601">
    <property type="entry name" value="beta-lactamase/transpeptidase-like"/>
    <property type="match status" value="1"/>
</dbReference>
<evidence type="ECO:0000313" key="1">
    <source>
        <dbReference type="EMBL" id="CEM61834.1"/>
    </source>
</evidence>
<sequence>MKKNVIFVLSILLTACASSPKIIVSPTTAPRFLSEQHEAEFQVDTVFPIDFSNYDDSILTNNFISFIGFSEQGKLYFTAKGIKNFNLYVNGYNINTKKICDQENTCIDISTITKNGKNILYIGNIQIVKKGDQKTETKPFLKLQIPYPEIIYKPTNIGTVDYRAFQLVDSIINAEVQNGFPGAQLVIVKDGKLLKSSSYGNISTVDIFGKPVKKPIPVTNSTLFDLASNTKIYAANFALQKLIYEQKISIHDRVVSFFPEFVDSKKAKFTGKKYITIHDLLTHQAGFPAGARYFAKISKPLTKTIRKKNSKGKIRYVIVVSDEVLSPRERTFRLIMETPLVYKPGTQVLYSDIDYLLLTFIIEKITKMPLDEYVTKNFYKPLNLNSICFEPLKHNFMLDEIAATAITGNTASSTDENKNLRRFLIHGTVHDEEAFHSMEQVSGHAGLFANAESLAVLAQVMLNRGGYGTIKLFDENTVSLFASQSYISPSYGLGWRRQGAQNYAWAFSPLADSNTVGHTGWTGTLTVIDPKKNLIIILLTNAKNTPYPDKKRSAVKTEGDYYLAKCYGAITTILYNAFENTDKDFFDFMLIELVEKKYAMLKAIKNFNNSGYIKDLRALMDTVKSSAKHSSKLRAFLKSPTGKAIEKKLESIK</sequence>
<dbReference type="GeneID" id="57753785"/>
<dbReference type="Pfam" id="PF00144">
    <property type="entry name" value="Beta-lactamase"/>
    <property type="match status" value="1"/>
</dbReference>
<dbReference type="NCBIfam" id="NF002968">
    <property type="entry name" value="PRK03642.1"/>
    <property type="match status" value="1"/>
</dbReference>
<gene>
    <name evidence="1" type="ORF">TPHV1_210067</name>
</gene>
<dbReference type="RefSeq" id="WP_024752018.1">
    <property type="nucleotide sequence ID" value="NZ_CDNC01000014.1"/>
</dbReference>
<name>A0A0B7GT67_TREPH</name>
<dbReference type="InterPro" id="IPR001466">
    <property type="entry name" value="Beta-lactam-related"/>
</dbReference>
<dbReference type="InterPro" id="IPR050789">
    <property type="entry name" value="Diverse_Enzym_Activities"/>
</dbReference>
<dbReference type="PANTHER" id="PTHR43283">
    <property type="entry name" value="BETA-LACTAMASE-RELATED"/>
    <property type="match status" value="1"/>
</dbReference>
<evidence type="ECO:0000313" key="2">
    <source>
        <dbReference type="Proteomes" id="UP000042527"/>
    </source>
</evidence>
<accession>A0A0B7GT67</accession>
<dbReference type="EMBL" id="CDNC01000014">
    <property type="protein sequence ID" value="CEM61834.1"/>
    <property type="molecule type" value="Genomic_DNA"/>
</dbReference>
<dbReference type="AlphaFoldDB" id="A0A0B7GT67"/>
<reference evidence="2" key="1">
    <citation type="submission" date="2015-01" db="EMBL/GenBank/DDBJ databases">
        <authorList>
            <person name="Manzoor Shahid"/>
            <person name="Zubair Saima"/>
        </authorList>
    </citation>
    <scope>NUCLEOTIDE SEQUENCE [LARGE SCALE GENOMIC DNA]</scope>
    <source>
        <strain evidence="2">V1</strain>
    </source>
</reference>
<proteinExistence type="predicted"/>
<dbReference type="PANTHER" id="PTHR43283:SF11">
    <property type="entry name" value="BETA-LACTAMASE-RELATED DOMAIN-CONTAINING PROTEIN"/>
    <property type="match status" value="1"/>
</dbReference>